<keyword evidence="3" id="KW-1133">Transmembrane helix</keyword>
<dbReference type="PROSITE" id="PS50076">
    <property type="entry name" value="DNAJ_2"/>
    <property type="match status" value="1"/>
</dbReference>
<proteinExistence type="predicted"/>
<dbReference type="InterPro" id="IPR025453">
    <property type="entry name" value="DUF4309"/>
</dbReference>
<keyword evidence="3" id="KW-0812">Transmembrane</keyword>
<keyword evidence="1" id="KW-0235">DNA replication</keyword>
<gene>
    <name evidence="5" type="ORF">SAMN05421852_10188</name>
</gene>
<dbReference type="OrthoDB" id="3007250at2"/>
<keyword evidence="6" id="KW-1185">Reference proteome</keyword>
<protein>
    <recommendedName>
        <fullName evidence="4">J domain-containing protein</fullName>
    </recommendedName>
</protein>
<name>A0A1I3JJM6_9BACL</name>
<dbReference type="RefSeq" id="WP_093227028.1">
    <property type="nucleotide sequence ID" value="NZ_FORR01000001.1"/>
</dbReference>
<evidence type="ECO:0000259" key="4">
    <source>
        <dbReference type="PROSITE" id="PS50076"/>
    </source>
</evidence>
<evidence type="ECO:0000256" key="2">
    <source>
        <dbReference type="ARBA" id="ARBA00023016"/>
    </source>
</evidence>
<keyword evidence="3" id="KW-0472">Membrane</keyword>
<evidence type="ECO:0000256" key="1">
    <source>
        <dbReference type="ARBA" id="ARBA00022705"/>
    </source>
</evidence>
<dbReference type="STRING" id="46223.SAMN05421852_10188"/>
<accession>A0A1I3JJM6</accession>
<dbReference type="InterPro" id="IPR001623">
    <property type="entry name" value="DnaJ_domain"/>
</dbReference>
<dbReference type="EMBL" id="FORR01000001">
    <property type="protein sequence ID" value="SFI60085.1"/>
    <property type="molecule type" value="Genomic_DNA"/>
</dbReference>
<evidence type="ECO:0000313" key="6">
    <source>
        <dbReference type="Proteomes" id="UP000199545"/>
    </source>
</evidence>
<feature type="domain" description="J" evidence="4">
    <location>
        <begin position="3"/>
        <end position="59"/>
    </location>
</feature>
<dbReference type="SUPFAM" id="SSF46565">
    <property type="entry name" value="Chaperone J-domain"/>
    <property type="match status" value="1"/>
</dbReference>
<dbReference type="GO" id="GO:0006260">
    <property type="term" value="P:DNA replication"/>
    <property type="evidence" value="ECO:0007669"/>
    <property type="project" value="UniProtKB-KW"/>
</dbReference>
<evidence type="ECO:0000313" key="5">
    <source>
        <dbReference type="EMBL" id="SFI60085.1"/>
    </source>
</evidence>
<dbReference type="Pfam" id="PF14172">
    <property type="entry name" value="DUF4309"/>
    <property type="match status" value="1"/>
</dbReference>
<organism evidence="5 6">
    <name type="scientific">Thermoflavimicrobium dichotomicum</name>
    <dbReference type="NCBI Taxonomy" id="46223"/>
    <lineage>
        <taxon>Bacteria</taxon>
        <taxon>Bacillati</taxon>
        <taxon>Bacillota</taxon>
        <taxon>Bacilli</taxon>
        <taxon>Bacillales</taxon>
        <taxon>Thermoactinomycetaceae</taxon>
        <taxon>Thermoflavimicrobium</taxon>
    </lineage>
</organism>
<sequence>MKNYYQILGISQTATTEEIRQAIDTKKLANQSDEMIQLLEEIQNVLLDVEKRQIYNQQLLRIQSNLDEKAKTIQSKRKKHLWIGIASFVILLSVIVVIFVVKLHAKKLALNQPVTVADLLVLELKEVRKSEQGTVFTINMKLTDEGKKGALKLQEKIPVMPLIEFRLLDDQDREWVSASSIHAQFIKRDEQGVTYEYAIPKRFNEKANSFYMEITKIPFMDLNFVGKGYMAVEPEAIELDLPSLAKIMAKEPVNEKTRLVQEIQSLAKQGHVFGIPFKVGTPIQEVEQAWGASNQSGKEAYYFLDQKDVIIHTDDRQRVCSIHLSHENGPDHFPARELPKRYKGLFISDIKNNFGQPVYEDYWRGHNLHLYKALPYLLEISEGASPLYIEESLVGFTVGTEKCNAFMSLQLKQMMERTEQNMNEVK</sequence>
<keyword evidence="2" id="KW-0346">Stress response</keyword>
<dbReference type="AlphaFoldDB" id="A0A1I3JJM6"/>
<dbReference type="InterPro" id="IPR036869">
    <property type="entry name" value="J_dom_sf"/>
</dbReference>
<feature type="transmembrane region" description="Helical" evidence="3">
    <location>
        <begin position="81"/>
        <end position="101"/>
    </location>
</feature>
<reference evidence="5 6" key="1">
    <citation type="submission" date="2016-10" db="EMBL/GenBank/DDBJ databases">
        <authorList>
            <person name="de Groot N.N."/>
        </authorList>
    </citation>
    <scope>NUCLEOTIDE SEQUENCE [LARGE SCALE GENOMIC DNA]</scope>
    <source>
        <strain evidence="5 6">DSM 44778</strain>
    </source>
</reference>
<evidence type="ECO:0000256" key="3">
    <source>
        <dbReference type="SAM" id="Phobius"/>
    </source>
</evidence>
<dbReference type="Proteomes" id="UP000199545">
    <property type="component" value="Unassembled WGS sequence"/>
</dbReference>
<dbReference type="Gene3D" id="1.10.287.110">
    <property type="entry name" value="DnaJ domain"/>
    <property type="match status" value="1"/>
</dbReference>